<gene>
    <name evidence="2" type="ORF">CON36_25365</name>
</gene>
<keyword evidence="1" id="KW-0472">Membrane</keyword>
<reference evidence="2 3" key="1">
    <citation type="submission" date="2017-09" db="EMBL/GenBank/DDBJ databases">
        <title>Large-scale bioinformatics analysis of Bacillus genomes uncovers conserved roles of natural products in bacterial physiology.</title>
        <authorList>
            <consortium name="Agbiome Team Llc"/>
            <person name="Bleich R.M."/>
            <person name="Grubbs K.J."/>
            <person name="Santa Maria K.C."/>
            <person name="Allen S.E."/>
            <person name="Farag S."/>
            <person name="Shank E.A."/>
            <person name="Bowers A."/>
        </authorList>
    </citation>
    <scope>NUCLEOTIDE SEQUENCE [LARGE SCALE GENOMIC DNA]</scope>
    <source>
        <strain evidence="2 3">AFS092789</strain>
    </source>
</reference>
<name>A0A9X6XWK8_BACCE</name>
<dbReference type="AlphaFoldDB" id="A0A9X6XWK8"/>
<accession>A0A9X6XWK8</accession>
<feature type="transmembrane region" description="Helical" evidence="1">
    <location>
        <begin position="12"/>
        <end position="31"/>
    </location>
</feature>
<keyword evidence="1" id="KW-0812">Transmembrane</keyword>
<evidence type="ECO:0000313" key="2">
    <source>
        <dbReference type="EMBL" id="PDZ95898.1"/>
    </source>
</evidence>
<dbReference type="Proteomes" id="UP000219922">
    <property type="component" value="Unassembled WGS sequence"/>
</dbReference>
<keyword evidence="1" id="KW-1133">Transmembrane helix</keyword>
<evidence type="ECO:0000313" key="3">
    <source>
        <dbReference type="Proteomes" id="UP000219922"/>
    </source>
</evidence>
<proteinExistence type="predicted"/>
<organism evidence="2 3">
    <name type="scientific">Bacillus cereus</name>
    <dbReference type="NCBI Taxonomy" id="1396"/>
    <lineage>
        <taxon>Bacteria</taxon>
        <taxon>Bacillati</taxon>
        <taxon>Bacillota</taxon>
        <taxon>Bacilli</taxon>
        <taxon>Bacillales</taxon>
        <taxon>Bacillaceae</taxon>
        <taxon>Bacillus</taxon>
        <taxon>Bacillus cereus group</taxon>
    </lineage>
</organism>
<evidence type="ECO:0000256" key="1">
    <source>
        <dbReference type="SAM" id="Phobius"/>
    </source>
</evidence>
<dbReference type="EMBL" id="NVMX01000046">
    <property type="protein sequence ID" value="PDZ95898.1"/>
    <property type="molecule type" value="Genomic_DNA"/>
</dbReference>
<protein>
    <submittedName>
        <fullName evidence="2">Uncharacterized protein</fullName>
    </submittedName>
</protein>
<sequence>MVCLFKCKKILLRILLKPINVLVIICTTIHLGEKYGMKIGGAKGISEMFRNGLKTKEINE</sequence>
<comment type="caution">
    <text evidence="2">The sequence shown here is derived from an EMBL/GenBank/DDBJ whole genome shotgun (WGS) entry which is preliminary data.</text>
</comment>